<dbReference type="InterPro" id="IPR036846">
    <property type="entry name" value="GM2-AP_sf"/>
</dbReference>
<dbReference type="Proteomes" id="UP000019118">
    <property type="component" value="Unassembled WGS sequence"/>
</dbReference>
<dbReference type="GeneID" id="109541129"/>
<accession>A0AAR5PWP8</accession>
<reference evidence="3" key="1">
    <citation type="journal article" date="2013" name="Genome Biol.">
        <title>Draft genome of the mountain pine beetle, Dendroctonus ponderosae Hopkins, a major forest pest.</title>
        <authorList>
            <person name="Keeling C.I."/>
            <person name="Yuen M.M."/>
            <person name="Liao N.Y."/>
            <person name="Docking T.R."/>
            <person name="Chan S.K."/>
            <person name="Taylor G.A."/>
            <person name="Palmquist D.L."/>
            <person name="Jackman S.D."/>
            <person name="Nguyen A."/>
            <person name="Li M."/>
            <person name="Henderson H."/>
            <person name="Janes J.K."/>
            <person name="Zhao Y."/>
            <person name="Pandoh P."/>
            <person name="Moore R."/>
            <person name="Sperling F.A."/>
            <person name="Huber D.P."/>
            <person name="Birol I."/>
            <person name="Jones S.J."/>
            <person name="Bohlmann J."/>
        </authorList>
    </citation>
    <scope>NUCLEOTIDE SEQUENCE</scope>
</reference>
<evidence type="ECO:0008006" key="4">
    <source>
        <dbReference type="Google" id="ProtNLM"/>
    </source>
</evidence>
<evidence type="ECO:0000313" key="2">
    <source>
        <dbReference type="EnsemblMetazoa" id="XP_019765435.1"/>
    </source>
</evidence>
<protein>
    <recommendedName>
        <fullName evidence="4">MD-2-related lipid-recognition domain-containing protein</fullName>
    </recommendedName>
</protein>
<proteinExistence type="predicted"/>
<dbReference type="Gene3D" id="2.70.220.10">
    <property type="entry name" value="Ganglioside GM2 activator"/>
    <property type="match status" value="1"/>
</dbReference>
<dbReference type="AlphaFoldDB" id="A0AAR5PWP8"/>
<dbReference type="EnsemblMetazoa" id="XM_019909876.1">
    <property type="protein sequence ID" value="XP_019765435.1"/>
    <property type="gene ID" value="LOC109541129"/>
</dbReference>
<keyword evidence="1" id="KW-0732">Signal</keyword>
<dbReference type="RefSeq" id="XP_019765435.1">
    <property type="nucleotide sequence ID" value="XM_019909876.2"/>
</dbReference>
<sequence length="160" mass="18718">MYVNTIANCKDFENSPLNWSQITFDRDPITKDFSFNIELTVHKEVSKKFGIEFNIWKCENEGSLDSCEYFLKEQKNFKICSYLLDKNQFWSVFTKAFVPPLVCPIKTGVYKAMKIPFQSSYIRFLPIQQPVIRGRLIGWDDTVKISCVDIEIVFSTEKRG</sequence>
<dbReference type="KEGG" id="dpa:109541129"/>
<evidence type="ECO:0000256" key="1">
    <source>
        <dbReference type="ARBA" id="ARBA00022729"/>
    </source>
</evidence>
<keyword evidence="3" id="KW-1185">Reference proteome</keyword>
<name>A0AAR5PWP8_DENPD</name>
<evidence type="ECO:0000313" key="3">
    <source>
        <dbReference type="Proteomes" id="UP000019118"/>
    </source>
</evidence>
<reference evidence="2" key="2">
    <citation type="submission" date="2024-08" db="UniProtKB">
        <authorList>
            <consortium name="EnsemblMetazoa"/>
        </authorList>
    </citation>
    <scope>IDENTIFICATION</scope>
</reference>
<organism evidence="2 3">
    <name type="scientific">Dendroctonus ponderosae</name>
    <name type="common">Mountain pine beetle</name>
    <dbReference type="NCBI Taxonomy" id="77166"/>
    <lineage>
        <taxon>Eukaryota</taxon>
        <taxon>Metazoa</taxon>
        <taxon>Ecdysozoa</taxon>
        <taxon>Arthropoda</taxon>
        <taxon>Hexapoda</taxon>
        <taxon>Insecta</taxon>
        <taxon>Pterygota</taxon>
        <taxon>Neoptera</taxon>
        <taxon>Endopterygota</taxon>
        <taxon>Coleoptera</taxon>
        <taxon>Polyphaga</taxon>
        <taxon>Cucujiformia</taxon>
        <taxon>Curculionidae</taxon>
        <taxon>Scolytinae</taxon>
        <taxon>Dendroctonus</taxon>
    </lineage>
</organism>